<proteinExistence type="inferred from homology"/>
<dbReference type="InterPro" id="IPR012310">
    <property type="entry name" value="DNA_ligase_ATP-dep_cent"/>
</dbReference>
<dbReference type="GO" id="GO:0003910">
    <property type="term" value="F:DNA ligase (ATP) activity"/>
    <property type="evidence" value="ECO:0007669"/>
    <property type="project" value="InterPro"/>
</dbReference>
<dbReference type="GO" id="GO:0005739">
    <property type="term" value="C:mitochondrion"/>
    <property type="evidence" value="ECO:0007669"/>
    <property type="project" value="TreeGrafter"/>
</dbReference>
<gene>
    <name evidence="5" type="ORF">EMWEY_00054550</name>
</gene>
<dbReference type="RefSeq" id="XP_013335590.1">
    <property type="nucleotide sequence ID" value="XM_013480136.1"/>
</dbReference>
<dbReference type="PANTHER" id="PTHR45674">
    <property type="entry name" value="DNA LIGASE 1/3 FAMILY MEMBER"/>
    <property type="match status" value="1"/>
</dbReference>
<accession>U6M3Y7</accession>
<sequence length="266" mass="29488">MLIVLVNKDSLNGYNCEGLMVKSLGEDGVYLPSKRSNCWLKIKKDYVDGLTDTIDLVPIGAFYGKGKRNGVFGAYLLAVYDQRGECLQSACKLGTGFTDDDLFLHYTRLQPYIIQQKKCYYDCIMEPDVWLEAREVWECAAADLSISPVHTAARLHTTDGKTPEQSTAAAELLSLYYNQFKSPAAAAAAAAAAATAANEEEEEEEADSSSSSSSSSAAVVEEMEEESNKTSQDTAKEDSQQQQQQQQQQVEEEKEEEEEQQQQKEE</sequence>
<dbReference type="Gene3D" id="3.30.1490.70">
    <property type="match status" value="1"/>
</dbReference>
<feature type="compositionally biased region" description="Acidic residues" evidence="3">
    <location>
        <begin position="198"/>
        <end position="207"/>
    </location>
</feature>
<dbReference type="InterPro" id="IPR012309">
    <property type="entry name" value="DNA_ligase_ATP-dep_C"/>
</dbReference>
<evidence type="ECO:0000256" key="3">
    <source>
        <dbReference type="SAM" id="MobiDB-lite"/>
    </source>
</evidence>
<feature type="compositionally biased region" description="Acidic residues" evidence="3">
    <location>
        <begin position="250"/>
        <end position="260"/>
    </location>
</feature>
<dbReference type="EMBL" id="HG719967">
    <property type="protein sequence ID" value="CDJ58942.1"/>
    <property type="molecule type" value="Genomic_DNA"/>
</dbReference>
<reference evidence="5" key="1">
    <citation type="submission" date="2013-10" db="EMBL/GenBank/DDBJ databases">
        <title>Genomic analysis of the causative agents of coccidiosis in chickens.</title>
        <authorList>
            <person name="Reid A.J."/>
            <person name="Blake D."/>
            <person name="Billington K."/>
            <person name="Browne H."/>
            <person name="Dunn M."/>
            <person name="Hung S."/>
            <person name="Kawahara F."/>
            <person name="Miranda-Saavedra D."/>
            <person name="Mourier T."/>
            <person name="Nagra H."/>
            <person name="Otto T.D."/>
            <person name="Rawlings N."/>
            <person name="Sanchez A."/>
            <person name="Sanders M."/>
            <person name="Subramaniam C."/>
            <person name="Tay Y."/>
            <person name="Dear P."/>
            <person name="Doerig C."/>
            <person name="Gruber A."/>
            <person name="Parkinson J."/>
            <person name="Shirley M."/>
            <person name="Wan K.L."/>
            <person name="Berriman M."/>
            <person name="Tomley F."/>
            <person name="Pain A."/>
        </authorList>
    </citation>
    <scope>NUCLEOTIDE SEQUENCE [LARGE SCALE GENOMIC DNA]</scope>
    <source>
        <strain evidence="5">Weybridge</strain>
    </source>
</reference>
<dbReference type="InterPro" id="IPR012340">
    <property type="entry name" value="NA-bd_OB-fold"/>
</dbReference>
<dbReference type="GO" id="GO:0006273">
    <property type="term" value="P:lagging strand elongation"/>
    <property type="evidence" value="ECO:0007669"/>
    <property type="project" value="TreeGrafter"/>
</dbReference>
<feature type="region of interest" description="Disordered" evidence="3">
    <location>
        <begin position="195"/>
        <end position="266"/>
    </location>
</feature>
<feature type="compositionally biased region" description="Low complexity" evidence="3">
    <location>
        <begin position="240"/>
        <end position="249"/>
    </location>
</feature>
<evidence type="ECO:0000256" key="2">
    <source>
        <dbReference type="ARBA" id="ARBA00022598"/>
    </source>
</evidence>
<name>U6M3Y7_EIMMA</name>
<dbReference type="SUPFAM" id="SSF56091">
    <property type="entry name" value="DNA ligase/mRNA capping enzyme, catalytic domain"/>
    <property type="match status" value="1"/>
</dbReference>
<evidence type="ECO:0000313" key="5">
    <source>
        <dbReference type="EMBL" id="CDJ58942.1"/>
    </source>
</evidence>
<dbReference type="GO" id="GO:0005634">
    <property type="term" value="C:nucleus"/>
    <property type="evidence" value="ECO:0007669"/>
    <property type="project" value="TreeGrafter"/>
</dbReference>
<dbReference type="GO" id="GO:0006281">
    <property type="term" value="P:DNA repair"/>
    <property type="evidence" value="ECO:0007669"/>
    <property type="project" value="InterPro"/>
</dbReference>
<organism evidence="5 6">
    <name type="scientific">Eimeria maxima</name>
    <name type="common">Coccidian parasite</name>
    <dbReference type="NCBI Taxonomy" id="5804"/>
    <lineage>
        <taxon>Eukaryota</taxon>
        <taxon>Sar</taxon>
        <taxon>Alveolata</taxon>
        <taxon>Apicomplexa</taxon>
        <taxon>Conoidasida</taxon>
        <taxon>Coccidia</taxon>
        <taxon>Eucoccidiorida</taxon>
        <taxon>Eimeriorina</taxon>
        <taxon>Eimeriidae</taxon>
        <taxon>Eimeria</taxon>
    </lineage>
</organism>
<feature type="compositionally biased region" description="Low complexity" evidence="3">
    <location>
        <begin position="208"/>
        <end position="220"/>
    </location>
</feature>
<reference evidence="5" key="2">
    <citation type="submission" date="2013-10" db="EMBL/GenBank/DDBJ databases">
        <authorList>
            <person name="Aslett M."/>
        </authorList>
    </citation>
    <scope>NUCLEOTIDE SEQUENCE [LARGE SCALE GENOMIC DNA]</scope>
    <source>
        <strain evidence="5">Weybridge</strain>
    </source>
</reference>
<dbReference type="Gene3D" id="2.40.50.140">
    <property type="entry name" value="Nucleic acid-binding proteins"/>
    <property type="match status" value="1"/>
</dbReference>
<evidence type="ECO:0000256" key="1">
    <source>
        <dbReference type="ARBA" id="ARBA00007572"/>
    </source>
</evidence>
<keyword evidence="6" id="KW-1185">Reference proteome</keyword>
<dbReference type="VEuPathDB" id="ToxoDB:EMWEY_00054550"/>
<dbReference type="Proteomes" id="UP000030763">
    <property type="component" value="Unassembled WGS sequence"/>
</dbReference>
<dbReference type="GO" id="GO:0006310">
    <property type="term" value="P:DNA recombination"/>
    <property type="evidence" value="ECO:0007669"/>
    <property type="project" value="InterPro"/>
</dbReference>
<dbReference type="CDD" id="cd07969">
    <property type="entry name" value="OBF_DNA_ligase_I"/>
    <property type="match status" value="1"/>
</dbReference>
<evidence type="ECO:0000313" key="6">
    <source>
        <dbReference type="Proteomes" id="UP000030763"/>
    </source>
</evidence>
<dbReference type="GO" id="GO:0005524">
    <property type="term" value="F:ATP binding"/>
    <property type="evidence" value="ECO:0007669"/>
    <property type="project" value="InterPro"/>
</dbReference>
<protein>
    <submittedName>
        <fullName evidence="5">DNA ligase 1, putative</fullName>
    </submittedName>
</protein>
<dbReference type="InterPro" id="IPR050191">
    <property type="entry name" value="ATP-dep_DNA_ligase"/>
</dbReference>
<dbReference type="OrthoDB" id="354445at2759"/>
<dbReference type="PANTHER" id="PTHR45674:SF4">
    <property type="entry name" value="DNA LIGASE 1"/>
    <property type="match status" value="1"/>
</dbReference>
<comment type="similarity">
    <text evidence="1">Belongs to the ATP-dependent DNA ligase family.</text>
</comment>
<dbReference type="GeneID" id="25339441"/>
<evidence type="ECO:0000259" key="4">
    <source>
        <dbReference type="PROSITE" id="PS50160"/>
    </source>
</evidence>
<feature type="domain" description="ATP-dependent DNA ligase family profile" evidence="4">
    <location>
        <begin position="15"/>
        <end position="81"/>
    </location>
</feature>
<dbReference type="SUPFAM" id="SSF50249">
    <property type="entry name" value="Nucleic acid-binding proteins"/>
    <property type="match status" value="1"/>
</dbReference>
<dbReference type="PROSITE" id="PS50160">
    <property type="entry name" value="DNA_LIGASE_A3"/>
    <property type="match status" value="1"/>
</dbReference>
<dbReference type="AlphaFoldDB" id="U6M3Y7"/>
<keyword evidence="2 5" id="KW-0436">Ligase</keyword>
<dbReference type="Pfam" id="PF04679">
    <property type="entry name" value="DNA_ligase_A_C"/>
    <property type="match status" value="1"/>
</dbReference>